<dbReference type="VEuPathDB" id="FungiDB:RhiirFUN_001780"/>
<keyword evidence="2" id="KW-1185">Reference proteome</keyword>
<reference evidence="1 2" key="1">
    <citation type="journal article" date="2013" name="Proc. Natl. Acad. Sci. U.S.A.">
        <title>Genome of an arbuscular mycorrhizal fungus provides insight into the oldest plant symbiosis.</title>
        <authorList>
            <person name="Tisserant E."/>
            <person name="Malbreil M."/>
            <person name="Kuo A."/>
            <person name="Kohler A."/>
            <person name="Symeonidi A."/>
            <person name="Balestrini R."/>
            <person name="Charron P."/>
            <person name="Duensing N."/>
            <person name="Frei Dit Frey N."/>
            <person name="Gianinazzi-Pearson V."/>
            <person name="Gilbert L.B."/>
            <person name="Handa Y."/>
            <person name="Herr J.R."/>
            <person name="Hijri M."/>
            <person name="Koul R."/>
            <person name="Kawaguchi M."/>
            <person name="Krajinski F."/>
            <person name="Lammers P.J."/>
            <person name="Masclaux F.G."/>
            <person name="Murat C."/>
            <person name="Morin E."/>
            <person name="Ndikumana S."/>
            <person name="Pagni M."/>
            <person name="Petitpierre D."/>
            <person name="Requena N."/>
            <person name="Rosikiewicz P."/>
            <person name="Riley R."/>
            <person name="Saito K."/>
            <person name="San Clemente H."/>
            <person name="Shapiro H."/>
            <person name="van Tuinen D."/>
            <person name="Becard G."/>
            <person name="Bonfante P."/>
            <person name="Paszkowski U."/>
            <person name="Shachar-Hill Y.Y."/>
            <person name="Tuskan G.A."/>
            <person name="Young P.W."/>
            <person name="Sanders I.R."/>
            <person name="Henrissat B."/>
            <person name="Rensing S.A."/>
            <person name="Grigoriev I.V."/>
            <person name="Corradi N."/>
            <person name="Roux C."/>
            <person name="Martin F."/>
        </authorList>
    </citation>
    <scope>NUCLEOTIDE SEQUENCE [LARGE SCALE GENOMIC DNA]</scope>
    <source>
        <strain evidence="1 2">DAOM 197198</strain>
    </source>
</reference>
<proteinExistence type="predicted"/>
<accession>A0A2P4Q3U9</accession>
<organism evidence="1 2">
    <name type="scientific">Rhizophagus irregularis (strain DAOM 181602 / DAOM 197198 / MUCL 43194)</name>
    <name type="common">Arbuscular mycorrhizal fungus</name>
    <name type="synonym">Glomus intraradices</name>
    <dbReference type="NCBI Taxonomy" id="747089"/>
    <lineage>
        <taxon>Eukaryota</taxon>
        <taxon>Fungi</taxon>
        <taxon>Fungi incertae sedis</taxon>
        <taxon>Mucoromycota</taxon>
        <taxon>Glomeromycotina</taxon>
        <taxon>Glomeromycetes</taxon>
        <taxon>Glomerales</taxon>
        <taxon>Glomeraceae</taxon>
        <taxon>Rhizophagus</taxon>
    </lineage>
</organism>
<comment type="caution">
    <text evidence="1">The sequence shown here is derived from an EMBL/GenBank/DDBJ whole genome shotgun (WGS) entry which is preliminary data.</text>
</comment>
<dbReference type="AlphaFoldDB" id="A0A2P4Q3U9"/>
<evidence type="ECO:0000313" key="2">
    <source>
        <dbReference type="Proteomes" id="UP000018888"/>
    </source>
</evidence>
<name>A0A2P4Q3U9_RHIID</name>
<evidence type="ECO:0000313" key="1">
    <source>
        <dbReference type="EMBL" id="POG72331.1"/>
    </source>
</evidence>
<reference evidence="1 2" key="2">
    <citation type="journal article" date="2018" name="New Phytol.">
        <title>High intraspecific genome diversity in the model arbuscular mycorrhizal symbiont Rhizophagus irregularis.</title>
        <authorList>
            <person name="Chen E.C.H."/>
            <person name="Morin E."/>
            <person name="Beaudet D."/>
            <person name="Noel J."/>
            <person name="Yildirir G."/>
            <person name="Ndikumana S."/>
            <person name="Charron P."/>
            <person name="St-Onge C."/>
            <person name="Giorgi J."/>
            <person name="Kruger M."/>
            <person name="Marton T."/>
            <person name="Ropars J."/>
            <person name="Grigoriev I.V."/>
            <person name="Hainaut M."/>
            <person name="Henrissat B."/>
            <person name="Roux C."/>
            <person name="Martin F."/>
            <person name="Corradi N."/>
        </authorList>
    </citation>
    <scope>NUCLEOTIDE SEQUENCE [LARGE SCALE GENOMIC DNA]</scope>
    <source>
        <strain evidence="1 2">DAOM 197198</strain>
    </source>
</reference>
<protein>
    <submittedName>
        <fullName evidence="1">Uncharacterized protein</fullName>
    </submittedName>
</protein>
<dbReference type="EMBL" id="AUPC02000097">
    <property type="protein sequence ID" value="POG72331.1"/>
    <property type="molecule type" value="Genomic_DNA"/>
</dbReference>
<gene>
    <name evidence="1" type="ORF">GLOIN_2v1773859</name>
</gene>
<sequence>MLKIGTPSWTLILAWIIKGRLPRLGSQAWVIKGDIFLDPDFGMGYKGGRLPGPGFRLRYKDKSGRIIQISGQPSGQIGEQVLTGYPMIYPVNPMNHPDQSESGQISDG</sequence>
<dbReference type="Proteomes" id="UP000018888">
    <property type="component" value="Unassembled WGS sequence"/>
</dbReference>